<keyword evidence="3" id="KW-1003">Cell membrane</keyword>
<protein>
    <recommendedName>
        <fullName evidence="14">Transport ATP-binding protein CydCD</fullName>
    </recommendedName>
</protein>
<dbReference type="GeneID" id="24831700"/>
<organism evidence="12 13">
    <name type="scientific">Methanosarcina horonobensis HB-1 = JCM 15518</name>
    <dbReference type="NCBI Taxonomy" id="1434110"/>
    <lineage>
        <taxon>Archaea</taxon>
        <taxon>Methanobacteriati</taxon>
        <taxon>Methanobacteriota</taxon>
        <taxon>Stenosarchaea group</taxon>
        <taxon>Methanomicrobia</taxon>
        <taxon>Methanosarcinales</taxon>
        <taxon>Methanosarcinaceae</taxon>
        <taxon>Methanosarcina</taxon>
    </lineage>
</organism>
<feature type="transmembrane region" description="Helical" evidence="9">
    <location>
        <begin position="84"/>
        <end position="101"/>
    </location>
</feature>
<dbReference type="GO" id="GO:0140359">
    <property type="term" value="F:ABC-type transporter activity"/>
    <property type="evidence" value="ECO:0007669"/>
    <property type="project" value="InterPro"/>
</dbReference>
<dbReference type="Gene3D" id="3.40.50.300">
    <property type="entry name" value="P-loop containing nucleotide triphosphate hydrolases"/>
    <property type="match status" value="1"/>
</dbReference>
<dbReference type="KEGG" id="mhor:MSHOH_2423"/>
<feature type="domain" description="ABC transmembrane type-1" evidence="11">
    <location>
        <begin position="50"/>
        <end position="326"/>
    </location>
</feature>
<dbReference type="PROSITE" id="PS50893">
    <property type="entry name" value="ABC_TRANSPORTER_2"/>
    <property type="match status" value="1"/>
</dbReference>
<keyword evidence="5" id="KW-0547">Nucleotide-binding</keyword>
<feature type="transmembrane region" description="Helical" evidence="9">
    <location>
        <begin position="269"/>
        <end position="292"/>
    </location>
</feature>
<dbReference type="FunFam" id="3.40.50.300:FF:000221">
    <property type="entry name" value="Multidrug ABC transporter ATP-binding protein"/>
    <property type="match status" value="1"/>
</dbReference>
<dbReference type="InterPro" id="IPR003593">
    <property type="entry name" value="AAA+_ATPase"/>
</dbReference>
<dbReference type="GO" id="GO:0005886">
    <property type="term" value="C:plasma membrane"/>
    <property type="evidence" value="ECO:0007669"/>
    <property type="project" value="UniProtKB-SubCell"/>
</dbReference>
<dbReference type="Gene3D" id="1.20.1560.10">
    <property type="entry name" value="ABC transporter type 1, transmembrane domain"/>
    <property type="match status" value="1"/>
</dbReference>
<dbReference type="GO" id="GO:0005524">
    <property type="term" value="F:ATP binding"/>
    <property type="evidence" value="ECO:0007669"/>
    <property type="project" value="UniProtKB-KW"/>
</dbReference>
<evidence type="ECO:0000256" key="8">
    <source>
        <dbReference type="ARBA" id="ARBA00023136"/>
    </source>
</evidence>
<evidence type="ECO:0000313" key="12">
    <source>
        <dbReference type="EMBL" id="AKB78906.1"/>
    </source>
</evidence>
<dbReference type="InterPro" id="IPR027417">
    <property type="entry name" value="P-loop_NTPase"/>
</dbReference>
<evidence type="ECO:0008006" key="14">
    <source>
        <dbReference type="Google" id="ProtNLM"/>
    </source>
</evidence>
<dbReference type="SUPFAM" id="SSF90123">
    <property type="entry name" value="ABC transporter transmembrane region"/>
    <property type="match status" value="1"/>
</dbReference>
<dbReference type="InterPro" id="IPR036640">
    <property type="entry name" value="ABC1_TM_sf"/>
</dbReference>
<dbReference type="PANTHER" id="PTHR24221:SF654">
    <property type="entry name" value="ATP-BINDING CASSETTE SUB-FAMILY B MEMBER 6"/>
    <property type="match status" value="1"/>
</dbReference>
<dbReference type="RefSeq" id="WP_052730863.1">
    <property type="nucleotide sequence ID" value="NZ_CP009516.1"/>
</dbReference>
<evidence type="ECO:0000256" key="5">
    <source>
        <dbReference type="ARBA" id="ARBA00022741"/>
    </source>
</evidence>
<dbReference type="EMBL" id="CP009516">
    <property type="protein sequence ID" value="AKB78906.1"/>
    <property type="molecule type" value="Genomic_DNA"/>
</dbReference>
<evidence type="ECO:0000259" key="10">
    <source>
        <dbReference type="PROSITE" id="PS50893"/>
    </source>
</evidence>
<evidence type="ECO:0000313" key="13">
    <source>
        <dbReference type="Proteomes" id="UP000033101"/>
    </source>
</evidence>
<dbReference type="PROSITE" id="PS50929">
    <property type="entry name" value="ABC_TM1F"/>
    <property type="match status" value="1"/>
</dbReference>
<evidence type="ECO:0000256" key="3">
    <source>
        <dbReference type="ARBA" id="ARBA00022475"/>
    </source>
</evidence>
<accession>A0A0E3SDK6</accession>
<feature type="transmembrane region" description="Helical" evidence="9">
    <location>
        <begin position="162"/>
        <end position="180"/>
    </location>
</feature>
<comment type="subcellular location">
    <subcellularLocation>
        <location evidence="1">Cell membrane</location>
        <topology evidence="1">Multi-pass membrane protein</topology>
    </subcellularLocation>
</comment>
<evidence type="ECO:0000256" key="6">
    <source>
        <dbReference type="ARBA" id="ARBA00022840"/>
    </source>
</evidence>
<dbReference type="SUPFAM" id="SSF52540">
    <property type="entry name" value="P-loop containing nucleoside triphosphate hydrolases"/>
    <property type="match status" value="1"/>
</dbReference>
<evidence type="ECO:0000259" key="11">
    <source>
        <dbReference type="PROSITE" id="PS50929"/>
    </source>
</evidence>
<sequence length="603" mass="65741">MSKKTDVVKEYTRIESKRGLSITTGANRMKLFDRRVLELGRGEYGKLWSVIILGLLISFSYIIQGLLIALILNGVFAGTPLHESGLYFAAVALLIVLRWAMIRENDRIAARTASNIAMSLRRRMYHKLYELGPGWVLNQKSGVIQATLVDGAEALQNYYGRFLPQVVVSIAAGISIVAILLYVDMIIGLVIGAMMIAALIQPLAIYKGVGKGIQIWFVAMPRLFAEYVDNIQGIVTLKSFNASQKQGEILYQRTNDLYDAEIGILRNEILWSIPPGLVAAICGTVAIIIGAIRMDAGALSAAGLLFVLLLVREALRPVTDLRQTIHFSFSGMGAAEGVLDILEAVSLAAVPARPTPSPIPHSFAFEDITFRYRKADAPAVENLSFEVEPGDKVALVGRSGSGKTTVTALLMRYFDPQAGVVRLGGEDIRYIPTDDLHAMYSIVSQDTFLSYGTVRDNLLMAKPSASQEELERAARAAAAHKFITTLPEGYDTLIGERGVRLSGGERQRIAIARAILKDAPILILDEATSSVDVANEALIREAIAGLAHDRTTLIISHRLSTVRDADRIYVLEKGRLTEAGTHTELVGCNGNYSALVRAEEECV</sequence>
<evidence type="ECO:0000256" key="4">
    <source>
        <dbReference type="ARBA" id="ARBA00022692"/>
    </source>
</evidence>
<dbReference type="SMART" id="SM00382">
    <property type="entry name" value="AAA"/>
    <property type="match status" value="1"/>
</dbReference>
<dbReference type="OrthoDB" id="121502at2157"/>
<keyword evidence="4 9" id="KW-0812">Transmembrane</keyword>
<dbReference type="PANTHER" id="PTHR24221">
    <property type="entry name" value="ATP-BINDING CASSETTE SUB-FAMILY B"/>
    <property type="match status" value="1"/>
</dbReference>
<keyword evidence="13" id="KW-1185">Reference proteome</keyword>
<feature type="transmembrane region" description="Helical" evidence="9">
    <location>
        <begin position="47"/>
        <end position="72"/>
    </location>
</feature>
<gene>
    <name evidence="12" type="ORF">MSHOH_2423</name>
</gene>
<evidence type="ECO:0000256" key="7">
    <source>
        <dbReference type="ARBA" id="ARBA00022989"/>
    </source>
</evidence>
<dbReference type="PATRIC" id="fig|1434110.4.peg.3114"/>
<keyword evidence="2" id="KW-0813">Transport</keyword>
<evidence type="ECO:0000256" key="9">
    <source>
        <dbReference type="SAM" id="Phobius"/>
    </source>
</evidence>
<dbReference type="Pfam" id="PF00005">
    <property type="entry name" value="ABC_tran"/>
    <property type="match status" value="1"/>
</dbReference>
<dbReference type="HOGENOM" id="CLU_000604_84_9_2"/>
<keyword evidence="8 9" id="KW-0472">Membrane</keyword>
<evidence type="ECO:0000256" key="2">
    <source>
        <dbReference type="ARBA" id="ARBA00022448"/>
    </source>
</evidence>
<reference evidence="12 13" key="1">
    <citation type="submission" date="2014-07" db="EMBL/GenBank/DDBJ databases">
        <title>Methanogenic archaea and the global carbon cycle.</title>
        <authorList>
            <person name="Henriksen J.R."/>
            <person name="Luke J."/>
            <person name="Reinhart S."/>
            <person name="Benedict M.N."/>
            <person name="Youngblut N.D."/>
            <person name="Metcalf M.E."/>
            <person name="Whitaker R.J."/>
            <person name="Metcalf W.W."/>
        </authorList>
    </citation>
    <scope>NUCLEOTIDE SEQUENCE [LARGE SCALE GENOMIC DNA]</scope>
    <source>
        <strain evidence="12 13">HB-1</strain>
    </source>
</reference>
<dbReference type="AlphaFoldDB" id="A0A0E3SDK6"/>
<dbReference type="PROSITE" id="PS00211">
    <property type="entry name" value="ABC_TRANSPORTER_1"/>
    <property type="match status" value="1"/>
</dbReference>
<name>A0A0E3SDK6_9EURY</name>
<keyword evidence="6" id="KW-0067">ATP-binding</keyword>
<dbReference type="InterPro" id="IPR017871">
    <property type="entry name" value="ABC_transporter-like_CS"/>
</dbReference>
<evidence type="ECO:0000256" key="1">
    <source>
        <dbReference type="ARBA" id="ARBA00004651"/>
    </source>
</evidence>
<keyword evidence="7 9" id="KW-1133">Transmembrane helix</keyword>
<dbReference type="Proteomes" id="UP000033101">
    <property type="component" value="Chromosome"/>
</dbReference>
<dbReference type="InterPro" id="IPR039421">
    <property type="entry name" value="Type_1_exporter"/>
</dbReference>
<dbReference type="InterPro" id="IPR011527">
    <property type="entry name" value="ABC1_TM_dom"/>
</dbReference>
<feature type="domain" description="ABC transporter" evidence="10">
    <location>
        <begin position="363"/>
        <end position="598"/>
    </location>
</feature>
<dbReference type="InterPro" id="IPR003439">
    <property type="entry name" value="ABC_transporter-like_ATP-bd"/>
</dbReference>
<dbReference type="Pfam" id="PF00664">
    <property type="entry name" value="ABC_membrane"/>
    <property type="match status" value="1"/>
</dbReference>
<feature type="transmembrane region" description="Helical" evidence="9">
    <location>
        <begin position="186"/>
        <end position="206"/>
    </location>
</feature>
<dbReference type="STRING" id="1434110.MSHOH_2423"/>
<proteinExistence type="predicted"/>
<dbReference type="GO" id="GO:0016887">
    <property type="term" value="F:ATP hydrolysis activity"/>
    <property type="evidence" value="ECO:0007669"/>
    <property type="project" value="InterPro"/>
</dbReference>